<evidence type="ECO:0000256" key="9">
    <source>
        <dbReference type="ARBA" id="ARBA00023014"/>
    </source>
</evidence>
<evidence type="ECO:0000256" key="7">
    <source>
        <dbReference type="ARBA" id="ARBA00022898"/>
    </source>
</evidence>
<keyword evidence="6" id="KW-0479">Metal-binding</keyword>
<feature type="domain" description="Aminotransferase class V" evidence="11">
    <location>
        <begin position="6"/>
        <end position="355"/>
    </location>
</feature>
<dbReference type="InterPro" id="IPR016454">
    <property type="entry name" value="Cysteine_dSase"/>
</dbReference>
<comment type="cofactor">
    <cofactor evidence="1">
        <name>pyridoxal 5'-phosphate</name>
        <dbReference type="ChEBI" id="CHEBI:597326"/>
    </cofactor>
</comment>
<dbReference type="Gene3D" id="3.90.1150.10">
    <property type="entry name" value="Aspartate Aminotransferase, domain 1"/>
    <property type="match status" value="1"/>
</dbReference>
<dbReference type="Gene3D" id="3.40.640.10">
    <property type="entry name" value="Type I PLP-dependent aspartate aminotransferase-like (Major domain)"/>
    <property type="match status" value="1"/>
</dbReference>
<dbReference type="Proteomes" id="UP001240639">
    <property type="component" value="Unassembled WGS sequence"/>
</dbReference>
<dbReference type="PIRSF" id="PIRSF005572">
    <property type="entry name" value="NifS"/>
    <property type="match status" value="1"/>
</dbReference>
<name>A0ABT9HNA7_9SPHN</name>
<sequence length="365" mass="39341">MIPERIYLDHAATTPLRPEAKAAMDEGFRLWANPSSPHAEGRKARSLLEDARERIKAALEWDGEVIFTSGASEAAQVAFDGSQSTEGAFISTIEHSAIDLAAFENRKVPVLADGSINLFLLNKALIDDELTPNALEVGVLDVAIQHINSETGNRQNIKDIRTTIVADEDRLIVDCAQSAGKYPIPSEADMAIISAHKLGGPIGVGALLVRDFAQLDPSGGQERGYRRGTENMPCVLGMAAALEACTDPYVAPEVLEPLDALADECRKLGGTWLSDRLSDPTPYIRAIAMPNMSATAQVMRFDMAGIAVSQGSACSSGTMKTSRVLEAMQVEPEVAANTIRVSLGWNTTRAEVERFCEVWLEMAKA</sequence>
<evidence type="ECO:0000256" key="5">
    <source>
        <dbReference type="ARBA" id="ARBA00022679"/>
    </source>
</evidence>
<evidence type="ECO:0000256" key="10">
    <source>
        <dbReference type="ARBA" id="ARBA00050776"/>
    </source>
</evidence>
<evidence type="ECO:0000259" key="11">
    <source>
        <dbReference type="Pfam" id="PF00266"/>
    </source>
</evidence>
<organism evidence="12 13">
    <name type="scientific">Qipengyuania profundimaris</name>
    <dbReference type="NCBI Taxonomy" id="3067652"/>
    <lineage>
        <taxon>Bacteria</taxon>
        <taxon>Pseudomonadati</taxon>
        <taxon>Pseudomonadota</taxon>
        <taxon>Alphaproteobacteria</taxon>
        <taxon>Sphingomonadales</taxon>
        <taxon>Erythrobacteraceae</taxon>
        <taxon>Qipengyuania</taxon>
    </lineage>
</organism>
<proteinExistence type="inferred from homology"/>
<gene>
    <name evidence="12" type="ORF">Q9K02_05755</name>
</gene>
<dbReference type="PANTHER" id="PTHR11601:SF34">
    <property type="entry name" value="CYSTEINE DESULFURASE"/>
    <property type="match status" value="1"/>
</dbReference>
<evidence type="ECO:0000256" key="8">
    <source>
        <dbReference type="ARBA" id="ARBA00023004"/>
    </source>
</evidence>
<keyword evidence="13" id="KW-1185">Reference proteome</keyword>
<accession>A0ABT9HNA7</accession>
<evidence type="ECO:0000256" key="1">
    <source>
        <dbReference type="ARBA" id="ARBA00001933"/>
    </source>
</evidence>
<keyword evidence="9" id="KW-0411">Iron-sulfur</keyword>
<dbReference type="InterPro" id="IPR015424">
    <property type="entry name" value="PyrdxlP-dep_Trfase"/>
</dbReference>
<dbReference type="SUPFAM" id="SSF53383">
    <property type="entry name" value="PLP-dependent transferases"/>
    <property type="match status" value="1"/>
</dbReference>
<comment type="caution">
    <text evidence="12">The sequence shown here is derived from an EMBL/GenBank/DDBJ whole genome shotgun (WGS) entry which is preliminary data.</text>
</comment>
<dbReference type="InterPro" id="IPR015421">
    <property type="entry name" value="PyrdxlP-dep_Trfase_major"/>
</dbReference>
<dbReference type="Pfam" id="PF00266">
    <property type="entry name" value="Aminotran_5"/>
    <property type="match status" value="1"/>
</dbReference>
<protein>
    <recommendedName>
        <fullName evidence="4">Cysteine desulfurase</fullName>
    </recommendedName>
</protein>
<dbReference type="InterPro" id="IPR000192">
    <property type="entry name" value="Aminotrans_V_dom"/>
</dbReference>
<evidence type="ECO:0000313" key="12">
    <source>
        <dbReference type="EMBL" id="MDP4574642.1"/>
    </source>
</evidence>
<comment type="function">
    <text evidence="2">Catalyzes the removal of elemental sulfur atoms from cysteine to produce alanine. Seems to participate in the biosynthesis of the nitrogenase metalloclusters by providing the inorganic sulfur required for the Fe-S core formation.</text>
</comment>
<dbReference type="Gene3D" id="1.10.260.50">
    <property type="match status" value="1"/>
</dbReference>
<reference evidence="12 13" key="1">
    <citation type="submission" date="2023-08" db="EMBL/GenBank/DDBJ databases">
        <title>genomic of G39.</title>
        <authorList>
            <person name="Wang Y."/>
        </authorList>
    </citation>
    <scope>NUCLEOTIDE SEQUENCE [LARGE SCALE GENOMIC DNA]</scope>
    <source>
        <strain evidence="12 13">G39</strain>
    </source>
</reference>
<evidence type="ECO:0000313" key="13">
    <source>
        <dbReference type="Proteomes" id="UP001240639"/>
    </source>
</evidence>
<evidence type="ECO:0000256" key="4">
    <source>
        <dbReference type="ARBA" id="ARBA00013558"/>
    </source>
</evidence>
<dbReference type="InterPro" id="IPR015422">
    <property type="entry name" value="PyrdxlP-dep_Trfase_small"/>
</dbReference>
<dbReference type="PANTHER" id="PTHR11601">
    <property type="entry name" value="CYSTEINE DESULFURYLASE FAMILY MEMBER"/>
    <property type="match status" value="1"/>
</dbReference>
<comment type="similarity">
    <text evidence="3">Belongs to the class-V pyridoxal-phosphate-dependent aminotransferase family. NifS/IscS subfamily.</text>
</comment>
<dbReference type="GO" id="GO:0008483">
    <property type="term" value="F:transaminase activity"/>
    <property type="evidence" value="ECO:0007669"/>
    <property type="project" value="UniProtKB-KW"/>
</dbReference>
<keyword evidence="12" id="KW-0032">Aminotransferase</keyword>
<evidence type="ECO:0000256" key="6">
    <source>
        <dbReference type="ARBA" id="ARBA00022723"/>
    </source>
</evidence>
<dbReference type="EMBL" id="JAVAIM010000001">
    <property type="protein sequence ID" value="MDP4574642.1"/>
    <property type="molecule type" value="Genomic_DNA"/>
</dbReference>
<evidence type="ECO:0000256" key="2">
    <source>
        <dbReference type="ARBA" id="ARBA00003120"/>
    </source>
</evidence>
<keyword evidence="5" id="KW-0808">Transferase</keyword>
<keyword evidence="8" id="KW-0408">Iron</keyword>
<keyword evidence="7" id="KW-0663">Pyridoxal phosphate</keyword>
<evidence type="ECO:0000256" key="3">
    <source>
        <dbReference type="ARBA" id="ARBA00006490"/>
    </source>
</evidence>
<comment type="catalytic activity">
    <reaction evidence="10">
        <text>(sulfur carrier)-H + L-cysteine = (sulfur carrier)-SH + L-alanine</text>
        <dbReference type="Rhea" id="RHEA:43892"/>
        <dbReference type="Rhea" id="RHEA-COMP:14737"/>
        <dbReference type="Rhea" id="RHEA-COMP:14739"/>
        <dbReference type="ChEBI" id="CHEBI:29917"/>
        <dbReference type="ChEBI" id="CHEBI:35235"/>
        <dbReference type="ChEBI" id="CHEBI:57972"/>
        <dbReference type="ChEBI" id="CHEBI:64428"/>
        <dbReference type="EC" id="2.8.1.7"/>
    </reaction>
</comment>